<accession>A0AAV8YJU6</accession>
<keyword evidence="3" id="KW-0813">Transport</keyword>
<evidence type="ECO:0000256" key="2">
    <source>
        <dbReference type="ARBA" id="ARBA00006434"/>
    </source>
</evidence>
<dbReference type="Proteomes" id="UP001162162">
    <property type="component" value="Unassembled WGS sequence"/>
</dbReference>
<feature type="transmembrane region" description="Helical" evidence="12">
    <location>
        <begin position="96"/>
        <end position="115"/>
    </location>
</feature>
<evidence type="ECO:0000256" key="12">
    <source>
        <dbReference type="SAM" id="Phobius"/>
    </source>
</evidence>
<evidence type="ECO:0000256" key="8">
    <source>
        <dbReference type="ARBA" id="ARBA00023065"/>
    </source>
</evidence>
<evidence type="ECO:0000313" key="13">
    <source>
        <dbReference type="EMBL" id="KAJ8951880.1"/>
    </source>
</evidence>
<keyword evidence="10" id="KW-0739">Sodium transport</keyword>
<comment type="similarity">
    <text evidence="2">Belongs to the sodium:solute symporter (SSF) (TC 2.A.21) family.</text>
</comment>
<evidence type="ECO:0000256" key="3">
    <source>
        <dbReference type="ARBA" id="ARBA00022448"/>
    </source>
</evidence>
<keyword evidence="9 12" id="KW-0472">Membrane</keyword>
<comment type="subcellular location">
    <subcellularLocation>
        <location evidence="1">Cell membrane</location>
        <topology evidence="1">Multi-pass membrane protein</topology>
    </subcellularLocation>
</comment>
<dbReference type="GO" id="GO:0015293">
    <property type="term" value="F:symporter activity"/>
    <property type="evidence" value="ECO:0007669"/>
    <property type="project" value="TreeGrafter"/>
</dbReference>
<feature type="transmembrane region" description="Helical" evidence="12">
    <location>
        <begin position="65"/>
        <end position="90"/>
    </location>
</feature>
<keyword evidence="14" id="KW-1185">Reference proteome</keyword>
<keyword evidence="7" id="KW-0915">Sodium</keyword>
<proteinExistence type="inferred from homology"/>
<evidence type="ECO:0000313" key="14">
    <source>
        <dbReference type="Proteomes" id="UP001162162"/>
    </source>
</evidence>
<evidence type="ECO:0000256" key="11">
    <source>
        <dbReference type="SAM" id="MobiDB-lite"/>
    </source>
</evidence>
<dbReference type="InterPro" id="IPR001734">
    <property type="entry name" value="Na/solute_symporter"/>
</dbReference>
<evidence type="ECO:0000256" key="6">
    <source>
        <dbReference type="ARBA" id="ARBA00022989"/>
    </source>
</evidence>
<dbReference type="EMBL" id="JAPWTK010000078">
    <property type="protein sequence ID" value="KAJ8951880.1"/>
    <property type="molecule type" value="Genomic_DNA"/>
</dbReference>
<organism evidence="13 14">
    <name type="scientific">Aromia moschata</name>
    <dbReference type="NCBI Taxonomy" id="1265417"/>
    <lineage>
        <taxon>Eukaryota</taxon>
        <taxon>Metazoa</taxon>
        <taxon>Ecdysozoa</taxon>
        <taxon>Arthropoda</taxon>
        <taxon>Hexapoda</taxon>
        <taxon>Insecta</taxon>
        <taxon>Pterygota</taxon>
        <taxon>Neoptera</taxon>
        <taxon>Endopterygota</taxon>
        <taxon>Coleoptera</taxon>
        <taxon>Polyphaga</taxon>
        <taxon>Cucujiformia</taxon>
        <taxon>Chrysomeloidea</taxon>
        <taxon>Cerambycidae</taxon>
        <taxon>Cerambycinae</taxon>
        <taxon>Callichromatini</taxon>
        <taxon>Aromia</taxon>
    </lineage>
</organism>
<evidence type="ECO:0000256" key="9">
    <source>
        <dbReference type="ARBA" id="ARBA00023136"/>
    </source>
</evidence>
<dbReference type="InterPro" id="IPR051163">
    <property type="entry name" value="Sodium:Solute_Symporter_SSF"/>
</dbReference>
<feature type="transmembrane region" description="Helical" evidence="12">
    <location>
        <begin position="21"/>
        <end position="44"/>
    </location>
</feature>
<keyword evidence="6 12" id="KW-1133">Transmembrane helix</keyword>
<dbReference type="Gene3D" id="1.20.1730.10">
    <property type="entry name" value="Sodium/glucose cotransporter"/>
    <property type="match status" value="1"/>
</dbReference>
<comment type="caution">
    <text evidence="13">The sequence shown here is derived from an EMBL/GenBank/DDBJ whole genome shotgun (WGS) entry which is preliminary data.</text>
</comment>
<dbReference type="GO" id="GO:0005886">
    <property type="term" value="C:plasma membrane"/>
    <property type="evidence" value="ECO:0007669"/>
    <property type="project" value="UniProtKB-SubCell"/>
</dbReference>
<evidence type="ECO:0000256" key="7">
    <source>
        <dbReference type="ARBA" id="ARBA00023053"/>
    </source>
</evidence>
<evidence type="ECO:0000256" key="4">
    <source>
        <dbReference type="ARBA" id="ARBA00022475"/>
    </source>
</evidence>
<evidence type="ECO:0000256" key="10">
    <source>
        <dbReference type="ARBA" id="ARBA00023201"/>
    </source>
</evidence>
<feature type="non-terminal residue" evidence="13">
    <location>
        <position position="1"/>
    </location>
</feature>
<dbReference type="GO" id="GO:0006814">
    <property type="term" value="P:sodium ion transport"/>
    <property type="evidence" value="ECO:0007669"/>
    <property type="project" value="UniProtKB-KW"/>
</dbReference>
<dbReference type="PANTHER" id="PTHR42985:SF21">
    <property type="entry name" value="SODIUM-DEPENDENT MULTIVITAMIN TRANSPORTER-LIKE PROTEIN"/>
    <property type="match status" value="1"/>
</dbReference>
<gene>
    <name evidence="13" type="ORF">NQ318_019856</name>
</gene>
<feature type="region of interest" description="Disordered" evidence="11">
    <location>
        <begin position="136"/>
        <end position="159"/>
    </location>
</feature>
<reference evidence="13" key="1">
    <citation type="journal article" date="2023" name="Insect Mol. Biol.">
        <title>Genome sequencing provides insights into the evolution of gene families encoding plant cell wall-degrading enzymes in longhorned beetles.</title>
        <authorList>
            <person name="Shin N.R."/>
            <person name="Okamura Y."/>
            <person name="Kirsch R."/>
            <person name="Pauchet Y."/>
        </authorList>
    </citation>
    <scope>NUCLEOTIDE SEQUENCE</scope>
    <source>
        <strain evidence="13">AMC_N1</strain>
    </source>
</reference>
<name>A0AAV8YJU6_9CUCU</name>
<keyword evidence="5 12" id="KW-0812">Transmembrane</keyword>
<evidence type="ECO:0000256" key="1">
    <source>
        <dbReference type="ARBA" id="ARBA00004651"/>
    </source>
</evidence>
<keyword evidence="4" id="KW-1003">Cell membrane</keyword>
<keyword evidence="8" id="KW-0406">Ion transport</keyword>
<dbReference type="AlphaFoldDB" id="A0AAV8YJU6"/>
<dbReference type="PROSITE" id="PS50283">
    <property type="entry name" value="NA_SOLUT_SYMP_3"/>
    <property type="match status" value="1"/>
</dbReference>
<dbReference type="PANTHER" id="PTHR42985">
    <property type="entry name" value="SODIUM-COUPLED MONOCARBOXYLATE TRANSPORTER"/>
    <property type="match status" value="1"/>
</dbReference>
<dbReference type="InterPro" id="IPR038377">
    <property type="entry name" value="Na/Glc_symporter_sf"/>
</dbReference>
<evidence type="ECO:0000256" key="5">
    <source>
        <dbReference type="ARBA" id="ARBA00022692"/>
    </source>
</evidence>
<protein>
    <submittedName>
        <fullName evidence="13">Uncharacterized protein</fullName>
    </submittedName>
</protein>
<sequence length="199" mass="22182">YISGISILGIPAEMYTYGTQFWMIIASEGFVSLAMAYGYLPVFYKLQITSSYEYLNLRFNQTVRLLGSILFLTKMLLYIPIVIYVPALAFSQVTGINLHLVTPVVCVVCIFYTTLVRDTPRYYGILYDCSISPSRKRRSLDESSRPGTKNTKRTHSVRRGLSNRTMGDAIISSGSSTDIMSASISIMSRASSSSMWPAA</sequence>